<comment type="caution">
    <text evidence="4">The sequence shown here is derived from an EMBL/GenBank/DDBJ whole genome shotgun (WGS) entry which is preliminary data.</text>
</comment>
<dbReference type="InterPro" id="IPR014876">
    <property type="entry name" value="DEK_C"/>
</dbReference>
<evidence type="ECO:0000313" key="5">
    <source>
        <dbReference type="Proteomes" id="UP001054857"/>
    </source>
</evidence>
<feature type="domain" description="DM2" evidence="2">
    <location>
        <begin position="205"/>
        <end position="286"/>
    </location>
</feature>
<evidence type="ECO:0000256" key="1">
    <source>
        <dbReference type="SAM" id="MobiDB-lite"/>
    </source>
</evidence>
<feature type="domain" description="DEK-C" evidence="3">
    <location>
        <begin position="2"/>
        <end position="57"/>
    </location>
</feature>
<dbReference type="CDD" id="cd10567">
    <property type="entry name" value="SWIB-MDM2_like"/>
    <property type="match status" value="2"/>
</dbReference>
<dbReference type="PROSITE" id="PS51925">
    <property type="entry name" value="SWIB_MDM2"/>
    <property type="match status" value="2"/>
</dbReference>
<dbReference type="Gene3D" id="1.10.10.60">
    <property type="entry name" value="Homeodomain-like"/>
    <property type="match status" value="1"/>
</dbReference>
<dbReference type="InterPro" id="IPR019835">
    <property type="entry name" value="SWIB_domain"/>
</dbReference>
<reference evidence="4 5" key="1">
    <citation type="journal article" date="2021" name="Sci. Rep.">
        <title>Genome sequencing of the multicellular alga Astrephomene provides insights into convergent evolution of germ-soma differentiation.</title>
        <authorList>
            <person name="Yamashita S."/>
            <person name="Yamamoto K."/>
            <person name="Matsuzaki R."/>
            <person name="Suzuki S."/>
            <person name="Yamaguchi H."/>
            <person name="Hirooka S."/>
            <person name="Minakuchi Y."/>
            <person name="Miyagishima S."/>
            <person name="Kawachi M."/>
            <person name="Toyoda A."/>
            <person name="Nozaki H."/>
        </authorList>
    </citation>
    <scope>NUCLEOTIDE SEQUENCE [LARGE SCALE GENOMIC DNA]</scope>
    <source>
        <strain evidence="4 5">NIES-4017</strain>
    </source>
</reference>
<gene>
    <name evidence="4" type="ORF">Agub_g8332</name>
</gene>
<feature type="compositionally biased region" description="Acidic residues" evidence="1">
    <location>
        <begin position="59"/>
        <end position="73"/>
    </location>
</feature>
<proteinExistence type="predicted"/>
<protein>
    <submittedName>
        <fullName evidence="4">Uncharacterized protein</fullName>
    </submittedName>
</protein>
<name>A0AAD3DVR4_9CHLO</name>
<dbReference type="EMBL" id="BMAR01000015">
    <property type="protein sequence ID" value="GFR46711.1"/>
    <property type="molecule type" value="Genomic_DNA"/>
</dbReference>
<dbReference type="SUPFAM" id="SSF109715">
    <property type="entry name" value="DEK C-terminal domain"/>
    <property type="match status" value="1"/>
</dbReference>
<feature type="domain" description="DM2" evidence="2">
    <location>
        <begin position="82"/>
        <end position="158"/>
    </location>
</feature>
<dbReference type="InterPro" id="IPR003121">
    <property type="entry name" value="SWIB_MDM2_domain"/>
</dbReference>
<sequence>MAVTDEQIIERLRALLAESDLQTTTEKMLRKKLEEEFEMDMLEKKPLIRQEIERYLEEQGGDEESEEDEEEEEIKGKKRVGGLTAVCWLSEPMQKFVGEESMARTQVVKRLWDYIKANNLQDPSNKRNILLDDKLRTIFTPPLTMFSMSKQLSKHVKRLESNPEPRSASKSAAAEKRAASSADAKPQAKKSRASGAGDGEEGEAKKPNNFTKPVRLSAEAAAWCKQESMPRHELTKFFWEYVKERGLQDPKDKRFVLSDAQLKKLTGEDRFNGFSFAKLMASHILKD</sequence>
<accession>A0AAD3DVR4</accession>
<organism evidence="4 5">
    <name type="scientific">Astrephomene gubernaculifera</name>
    <dbReference type="NCBI Taxonomy" id="47775"/>
    <lineage>
        <taxon>Eukaryota</taxon>
        <taxon>Viridiplantae</taxon>
        <taxon>Chlorophyta</taxon>
        <taxon>core chlorophytes</taxon>
        <taxon>Chlorophyceae</taxon>
        <taxon>CS clade</taxon>
        <taxon>Chlamydomonadales</taxon>
        <taxon>Astrephomenaceae</taxon>
        <taxon>Astrephomene</taxon>
    </lineage>
</organism>
<dbReference type="PROSITE" id="PS51998">
    <property type="entry name" value="DEK_C"/>
    <property type="match status" value="1"/>
</dbReference>
<dbReference type="Gene3D" id="1.10.245.10">
    <property type="entry name" value="SWIB/MDM2 domain"/>
    <property type="match status" value="2"/>
</dbReference>
<dbReference type="SMART" id="SM00151">
    <property type="entry name" value="SWIB"/>
    <property type="match status" value="2"/>
</dbReference>
<dbReference type="AlphaFoldDB" id="A0AAD3DVR4"/>
<evidence type="ECO:0000259" key="2">
    <source>
        <dbReference type="PROSITE" id="PS51925"/>
    </source>
</evidence>
<dbReference type="PANTHER" id="PTHR13844">
    <property type="entry name" value="SWI/SNF-RELATED MATRIX-ASSOCIATED ACTIN-DEPENDENT REGULATOR OF CHROMATIN SUBFAMILY D"/>
    <property type="match status" value="1"/>
</dbReference>
<dbReference type="InterPro" id="IPR036885">
    <property type="entry name" value="SWIB_MDM2_dom_sf"/>
</dbReference>
<dbReference type="SUPFAM" id="SSF47592">
    <property type="entry name" value="SWIB/MDM2 domain"/>
    <property type="match status" value="2"/>
</dbReference>
<dbReference type="Proteomes" id="UP001054857">
    <property type="component" value="Unassembled WGS sequence"/>
</dbReference>
<evidence type="ECO:0000313" key="4">
    <source>
        <dbReference type="EMBL" id="GFR46711.1"/>
    </source>
</evidence>
<feature type="region of interest" description="Disordered" evidence="1">
    <location>
        <begin position="57"/>
        <end position="76"/>
    </location>
</feature>
<feature type="region of interest" description="Disordered" evidence="1">
    <location>
        <begin position="154"/>
        <end position="212"/>
    </location>
</feature>
<dbReference type="Pfam" id="PF02201">
    <property type="entry name" value="SWIB"/>
    <property type="match status" value="2"/>
</dbReference>
<keyword evidence="5" id="KW-1185">Reference proteome</keyword>
<evidence type="ECO:0000259" key="3">
    <source>
        <dbReference type="PROSITE" id="PS51998"/>
    </source>
</evidence>
<dbReference type="Pfam" id="PF08766">
    <property type="entry name" value="DEK_C"/>
    <property type="match status" value="1"/>
</dbReference>